<dbReference type="InterPro" id="IPR040161">
    <property type="entry name" value="FB224"/>
</dbReference>
<dbReference type="PANTHER" id="PTHR23015:SF4">
    <property type="entry name" value="DUF38 DOMAIN-CONTAINING PROTEIN-RELATED"/>
    <property type="match status" value="1"/>
</dbReference>
<dbReference type="EMBL" id="PDUG01000007">
    <property type="protein sequence ID" value="PIC14690.1"/>
    <property type="molecule type" value="Genomic_DNA"/>
</dbReference>
<evidence type="ECO:0000313" key="3">
    <source>
        <dbReference type="Proteomes" id="UP000230233"/>
    </source>
</evidence>
<dbReference type="Pfam" id="PF01827">
    <property type="entry name" value="FTH"/>
    <property type="match status" value="1"/>
</dbReference>
<dbReference type="Proteomes" id="UP000230233">
    <property type="component" value="Unassembled WGS sequence"/>
</dbReference>
<organism evidence="2 3">
    <name type="scientific">Caenorhabditis nigoni</name>
    <dbReference type="NCBI Taxonomy" id="1611254"/>
    <lineage>
        <taxon>Eukaryota</taxon>
        <taxon>Metazoa</taxon>
        <taxon>Ecdysozoa</taxon>
        <taxon>Nematoda</taxon>
        <taxon>Chromadorea</taxon>
        <taxon>Rhabditida</taxon>
        <taxon>Rhabditina</taxon>
        <taxon>Rhabditomorpha</taxon>
        <taxon>Rhabditoidea</taxon>
        <taxon>Rhabditidae</taxon>
        <taxon>Peloderinae</taxon>
        <taxon>Caenorhabditis</taxon>
    </lineage>
</organism>
<dbReference type="SMART" id="SM00256">
    <property type="entry name" value="FBOX"/>
    <property type="match status" value="1"/>
</dbReference>
<dbReference type="InterPro" id="IPR041426">
    <property type="entry name" value="Mos1_HTH"/>
</dbReference>
<dbReference type="InterPro" id="IPR002900">
    <property type="entry name" value="DUF38/FTH_CAE_spp"/>
</dbReference>
<comment type="caution">
    <text evidence="2">The sequence shown here is derived from an EMBL/GenBank/DDBJ whole genome shotgun (WGS) entry which is preliminary data.</text>
</comment>
<dbReference type="CDD" id="cd22150">
    <property type="entry name" value="F-box_CeFBXA-like"/>
    <property type="match status" value="1"/>
</dbReference>
<proteinExistence type="predicted"/>
<reference evidence="3" key="1">
    <citation type="submission" date="2017-10" db="EMBL/GenBank/DDBJ databases">
        <title>Rapid genome shrinkage in a self-fertile nematode reveals novel sperm competition proteins.</title>
        <authorList>
            <person name="Yin D."/>
            <person name="Schwarz E.M."/>
            <person name="Thomas C.G."/>
            <person name="Felde R.L."/>
            <person name="Korf I.F."/>
            <person name="Cutter A.D."/>
            <person name="Schartner C.M."/>
            <person name="Ralston E.J."/>
            <person name="Meyer B.J."/>
            <person name="Haag E.S."/>
        </authorList>
    </citation>
    <scope>NUCLEOTIDE SEQUENCE [LARGE SCALE GENOMIC DNA]</scope>
    <source>
        <strain evidence="3">JU1422</strain>
    </source>
</reference>
<sequence>MGKKLSVPINTNDHDLKTYISKEVVKKIPVSYDSYGSIPIYDSYRKLCKLVGYDAINYPDFAFWYYRFYQGEMDFDYDRSADPVPKTIMDMPVRLMFKITEYLDPVERAYLRSMNKPIKDIVDSHPPFFEKIEICVNDGLLYWRLNDKLFSCKQFGNGCLLWFSTVVYDIWNSESDKSIMKKSLEYLIPLFQIPKLQVNRLFLSWTEQTQELDEFLSIPFRAKSVEILVMNIEQTSQFLSALNPGELESISLKPIRVDDRDQIPRIFETEQFKQAKHVQLRIWLNEDDLLKFSHLKTFKFGLFSHEPIDFQNVREIISNFKQFESCELKHFHLLDDFPNRSICEAFGEEIPFGPLKTVKHRYQIPESNEFLEFEIEDEGSLCEIKINKIR</sequence>
<feature type="domain" description="F-box" evidence="1">
    <location>
        <begin position="85"/>
        <end position="132"/>
    </location>
</feature>
<evidence type="ECO:0000259" key="1">
    <source>
        <dbReference type="PROSITE" id="PS50181"/>
    </source>
</evidence>
<dbReference type="GO" id="GO:0045087">
    <property type="term" value="P:innate immune response"/>
    <property type="evidence" value="ECO:0007669"/>
    <property type="project" value="TreeGrafter"/>
</dbReference>
<name>A0A2G5SHZ8_9PELO</name>
<keyword evidence="3" id="KW-1185">Reference proteome</keyword>
<dbReference type="Pfam" id="PF17906">
    <property type="entry name" value="HTH_48"/>
    <property type="match status" value="1"/>
</dbReference>
<protein>
    <recommendedName>
        <fullName evidence="1">F-box domain-containing protein</fullName>
    </recommendedName>
</protein>
<accession>A0A2G5SHZ8</accession>
<dbReference type="PANTHER" id="PTHR23015">
    <property type="entry name" value="UNCHARACTERIZED C.ELEGANS PROTEIN"/>
    <property type="match status" value="1"/>
</dbReference>
<evidence type="ECO:0000313" key="2">
    <source>
        <dbReference type="EMBL" id="PIC14690.1"/>
    </source>
</evidence>
<gene>
    <name evidence="2" type="ORF">B9Z55_026914</name>
</gene>
<dbReference type="PROSITE" id="PS50181">
    <property type="entry name" value="FBOX"/>
    <property type="match status" value="1"/>
</dbReference>
<dbReference type="AlphaFoldDB" id="A0A2G5SHZ8"/>
<dbReference type="InterPro" id="IPR001810">
    <property type="entry name" value="F-box_dom"/>
</dbReference>